<dbReference type="Pfam" id="PF00005">
    <property type="entry name" value="ABC_tran"/>
    <property type="match status" value="1"/>
</dbReference>
<proteinExistence type="predicted"/>
<dbReference type="PANTHER" id="PTHR43394:SF1">
    <property type="entry name" value="ATP-BINDING CASSETTE SUB-FAMILY B MEMBER 10, MITOCHONDRIAL"/>
    <property type="match status" value="1"/>
</dbReference>
<dbReference type="InterPro" id="IPR011527">
    <property type="entry name" value="ABC1_TM_dom"/>
</dbReference>
<evidence type="ECO:0000256" key="3">
    <source>
        <dbReference type="ARBA" id="ARBA00022741"/>
    </source>
</evidence>
<evidence type="ECO:0000256" key="2">
    <source>
        <dbReference type="ARBA" id="ARBA00022692"/>
    </source>
</evidence>
<evidence type="ECO:0000256" key="6">
    <source>
        <dbReference type="ARBA" id="ARBA00023136"/>
    </source>
</evidence>
<evidence type="ECO:0000256" key="5">
    <source>
        <dbReference type="ARBA" id="ARBA00022989"/>
    </source>
</evidence>
<dbReference type="SMART" id="SM00382">
    <property type="entry name" value="AAA"/>
    <property type="match status" value="1"/>
</dbReference>
<keyword evidence="6 7" id="KW-0472">Membrane</keyword>
<keyword evidence="5 7" id="KW-1133">Transmembrane helix</keyword>
<feature type="transmembrane region" description="Helical" evidence="7">
    <location>
        <begin position="263"/>
        <end position="281"/>
    </location>
</feature>
<evidence type="ECO:0000313" key="11">
    <source>
        <dbReference type="Proteomes" id="UP001602245"/>
    </source>
</evidence>
<feature type="transmembrane region" description="Helical" evidence="7">
    <location>
        <begin position="170"/>
        <end position="189"/>
    </location>
</feature>
<evidence type="ECO:0000256" key="4">
    <source>
        <dbReference type="ARBA" id="ARBA00022840"/>
    </source>
</evidence>
<dbReference type="InterPro" id="IPR003439">
    <property type="entry name" value="ABC_transporter-like_ATP-bd"/>
</dbReference>
<dbReference type="RefSeq" id="WP_020512663.1">
    <property type="nucleotide sequence ID" value="NZ_JBIAZU010000004.1"/>
</dbReference>
<keyword evidence="11" id="KW-1185">Reference proteome</keyword>
<keyword evidence="3" id="KW-0547">Nucleotide-binding</keyword>
<keyword evidence="4 10" id="KW-0067">ATP-binding</keyword>
<reference evidence="10 11" key="1">
    <citation type="submission" date="2024-10" db="EMBL/GenBank/DDBJ databases">
        <title>The Natural Products Discovery Center: Release of the First 8490 Sequenced Strains for Exploring Actinobacteria Biosynthetic Diversity.</title>
        <authorList>
            <person name="Kalkreuter E."/>
            <person name="Kautsar S.A."/>
            <person name="Yang D."/>
            <person name="Bader C.D."/>
            <person name="Teijaro C.N."/>
            <person name="Fluegel L."/>
            <person name="Davis C.M."/>
            <person name="Simpson J.R."/>
            <person name="Lauterbach L."/>
            <person name="Steele A.D."/>
            <person name="Gui C."/>
            <person name="Meng S."/>
            <person name="Li G."/>
            <person name="Viehrig K."/>
            <person name="Ye F."/>
            <person name="Su P."/>
            <person name="Kiefer A.F."/>
            <person name="Nichols A."/>
            <person name="Cepeda A.J."/>
            <person name="Yan W."/>
            <person name="Fan B."/>
            <person name="Jiang Y."/>
            <person name="Adhikari A."/>
            <person name="Zheng C.-J."/>
            <person name="Schuster L."/>
            <person name="Cowan T.M."/>
            <person name="Smanski M.J."/>
            <person name="Chevrette M.G."/>
            <person name="De Carvalho L.P.S."/>
            <person name="Shen B."/>
        </authorList>
    </citation>
    <scope>NUCLEOTIDE SEQUENCE [LARGE SCALE GENOMIC DNA]</scope>
    <source>
        <strain evidence="10 11">NPDC000087</strain>
    </source>
</reference>
<dbReference type="Proteomes" id="UP001602245">
    <property type="component" value="Unassembled WGS sequence"/>
</dbReference>
<accession>A0ABW6WIQ0</accession>
<evidence type="ECO:0000313" key="10">
    <source>
        <dbReference type="EMBL" id="MFF5292893.1"/>
    </source>
</evidence>
<dbReference type="SUPFAM" id="SSF52540">
    <property type="entry name" value="P-loop containing nucleoside triphosphate hydrolases"/>
    <property type="match status" value="1"/>
</dbReference>
<dbReference type="PANTHER" id="PTHR43394">
    <property type="entry name" value="ATP-DEPENDENT PERMEASE MDL1, MITOCHONDRIAL"/>
    <property type="match status" value="1"/>
</dbReference>
<dbReference type="InterPro" id="IPR039421">
    <property type="entry name" value="Type_1_exporter"/>
</dbReference>
<organism evidence="10 11">
    <name type="scientific">Paractinoplanes globisporus</name>
    <dbReference type="NCBI Taxonomy" id="113565"/>
    <lineage>
        <taxon>Bacteria</taxon>
        <taxon>Bacillati</taxon>
        <taxon>Actinomycetota</taxon>
        <taxon>Actinomycetes</taxon>
        <taxon>Micromonosporales</taxon>
        <taxon>Micromonosporaceae</taxon>
        <taxon>Paractinoplanes</taxon>
    </lineage>
</organism>
<feature type="domain" description="ABC transmembrane type-1" evidence="9">
    <location>
        <begin position="31"/>
        <end position="313"/>
    </location>
</feature>
<dbReference type="Pfam" id="PF00664">
    <property type="entry name" value="ABC_membrane"/>
    <property type="match status" value="1"/>
</dbReference>
<comment type="caution">
    <text evidence="10">The sequence shown here is derived from an EMBL/GenBank/DDBJ whole genome shotgun (WGS) entry which is preliminary data.</text>
</comment>
<dbReference type="PROSITE" id="PS50929">
    <property type="entry name" value="ABC_TM1F"/>
    <property type="match status" value="1"/>
</dbReference>
<dbReference type="Gene3D" id="3.40.50.300">
    <property type="entry name" value="P-loop containing nucleotide triphosphate hydrolases"/>
    <property type="match status" value="1"/>
</dbReference>
<evidence type="ECO:0000256" key="7">
    <source>
        <dbReference type="SAM" id="Phobius"/>
    </source>
</evidence>
<evidence type="ECO:0000259" key="9">
    <source>
        <dbReference type="PROSITE" id="PS50929"/>
    </source>
</evidence>
<dbReference type="InterPro" id="IPR027417">
    <property type="entry name" value="P-loop_NTPase"/>
</dbReference>
<keyword evidence="2 7" id="KW-0812">Transmembrane</keyword>
<evidence type="ECO:0000259" key="8">
    <source>
        <dbReference type="PROSITE" id="PS50893"/>
    </source>
</evidence>
<dbReference type="PROSITE" id="PS50893">
    <property type="entry name" value="ABC_TRANSPORTER_2"/>
    <property type="match status" value="1"/>
</dbReference>
<feature type="domain" description="ABC transporter" evidence="8">
    <location>
        <begin position="342"/>
        <end position="572"/>
    </location>
</feature>
<dbReference type="GO" id="GO:0005524">
    <property type="term" value="F:ATP binding"/>
    <property type="evidence" value="ECO:0007669"/>
    <property type="project" value="UniProtKB-KW"/>
</dbReference>
<dbReference type="Gene3D" id="1.20.1560.10">
    <property type="entry name" value="ABC transporter type 1, transmembrane domain"/>
    <property type="match status" value="1"/>
</dbReference>
<dbReference type="InterPro" id="IPR036640">
    <property type="entry name" value="ABC1_TM_sf"/>
</dbReference>
<protein>
    <submittedName>
        <fullName evidence="10">ABC transporter ATP-binding protein</fullName>
    </submittedName>
</protein>
<gene>
    <name evidence="10" type="ORF">ACFY35_25905</name>
</gene>
<dbReference type="EMBL" id="JBIAZU010000004">
    <property type="protein sequence ID" value="MFF5292893.1"/>
    <property type="molecule type" value="Genomic_DNA"/>
</dbReference>
<feature type="transmembrane region" description="Helical" evidence="7">
    <location>
        <begin position="145"/>
        <end position="164"/>
    </location>
</feature>
<sequence length="577" mass="60036">MTGPASLPVATPAQTGGWLLAQLRSRRLELAITLAAGLIAATASVVPVTALGRLVDLVRNGARPAALYPIAIVVVTAALIGGVASGATTALVSRLGERILATLREETVGIALRLPATVLDRAGRGDLLSRVGADVAAIGTAAAEVLPTVISAVLLAALSVTAMFGLDWRLGLAGLAAMPLYLAALRWYLPRSAPIYARERAAIGARSQLLMESLQGVRTVHAYRIEDRHLTAIDGASARARDLSIGVFTLFTRFVGRINRAELVGLATILVAGFWFVRAGWVTVGETAAAAVLFHRLFNPIGMILFTFDEIQEAGAGLARLVGVGTLPVAPAGTIKLDKADLALDHVCFAYDERVPVLRDINLRVAPGERVALVGSTGAGKTTVASIAAGILRPQSGTAYAGGVPVGELAPGVIAVISQETHVFAGPLVEDVRLARPWAADEEVRAALATVGALRWAAALPDGLHTLIGEGGYPLTAAQGQQLALARLVLLDPAVAILDEATAEAGSAGARALEESALAATRGRTTLLVAHRLTQAATADRIVVLEHGVVLEEGTHEELAANRGRYAELWEAWQSRS</sequence>
<dbReference type="InterPro" id="IPR003593">
    <property type="entry name" value="AAA+_ATPase"/>
</dbReference>
<feature type="transmembrane region" description="Helical" evidence="7">
    <location>
        <begin position="30"/>
        <end position="55"/>
    </location>
</feature>
<feature type="transmembrane region" description="Helical" evidence="7">
    <location>
        <begin position="67"/>
        <end position="92"/>
    </location>
</feature>
<dbReference type="SUPFAM" id="SSF90123">
    <property type="entry name" value="ABC transporter transmembrane region"/>
    <property type="match status" value="1"/>
</dbReference>
<dbReference type="CDD" id="cd07346">
    <property type="entry name" value="ABC_6TM_exporters"/>
    <property type="match status" value="1"/>
</dbReference>
<comment type="subcellular location">
    <subcellularLocation>
        <location evidence="1">Cell membrane</location>
        <topology evidence="1">Multi-pass membrane protein</topology>
    </subcellularLocation>
</comment>
<name>A0ABW6WIQ0_9ACTN</name>
<evidence type="ECO:0000256" key="1">
    <source>
        <dbReference type="ARBA" id="ARBA00004651"/>
    </source>
</evidence>